<dbReference type="EMBL" id="VYYT01000094">
    <property type="protein sequence ID" value="KAK2770504.1"/>
    <property type="molecule type" value="Genomic_DNA"/>
</dbReference>
<protein>
    <submittedName>
        <fullName evidence="2">Cell surface protein</fullName>
    </submittedName>
</protein>
<keyword evidence="3" id="KW-1185">Reference proteome</keyword>
<comment type="caution">
    <text evidence="2">The sequence shown here is derived from an EMBL/GenBank/DDBJ whole genome shotgun (WGS) entry which is preliminary data.</text>
</comment>
<proteinExistence type="predicted"/>
<reference evidence="2" key="1">
    <citation type="submission" date="2023-02" db="EMBL/GenBank/DDBJ databases">
        <title>Colletotrichum kahawae CIFC_Que2 genome sequencing and assembly.</title>
        <authorList>
            <person name="Baroncelli R."/>
        </authorList>
    </citation>
    <scope>NUCLEOTIDE SEQUENCE</scope>
    <source>
        <strain evidence="2">CIFC_Que2</strain>
    </source>
</reference>
<feature type="signal peptide" evidence="1">
    <location>
        <begin position="1"/>
        <end position="18"/>
    </location>
</feature>
<evidence type="ECO:0000256" key="1">
    <source>
        <dbReference type="SAM" id="SignalP"/>
    </source>
</evidence>
<feature type="chain" id="PRO_5042273052" evidence="1">
    <location>
        <begin position="19"/>
        <end position="85"/>
    </location>
</feature>
<evidence type="ECO:0000313" key="3">
    <source>
        <dbReference type="Proteomes" id="UP001281614"/>
    </source>
</evidence>
<dbReference type="Proteomes" id="UP001281614">
    <property type="component" value="Unassembled WGS sequence"/>
</dbReference>
<accession>A0AAE0DC53</accession>
<sequence length="85" mass="9762">MRASTIISIASFVAASFAAPAIQRDEKRGFVTDDLDPRSFVTEDKRSFVTEPEKRGFVTEDKRSFVTEPEKRSFITYRKLTITHM</sequence>
<organism evidence="2 3">
    <name type="scientific">Colletotrichum kahawae</name>
    <name type="common">Coffee berry disease fungus</name>
    <dbReference type="NCBI Taxonomy" id="34407"/>
    <lineage>
        <taxon>Eukaryota</taxon>
        <taxon>Fungi</taxon>
        <taxon>Dikarya</taxon>
        <taxon>Ascomycota</taxon>
        <taxon>Pezizomycotina</taxon>
        <taxon>Sordariomycetes</taxon>
        <taxon>Hypocreomycetidae</taxon>
        <taxon>Glomerellales</taxon>
        <taxon>Glomerellaceae</taxon>
        <taxon>Colletotrichum</taxon>
        <taxon>Colletotrichum gloeosporioides species complex</taxon>
    </lineage>
</organism>
<name>A0AAE0DC53_COLKA</name>
<dbReference type="AlphaFoldDB" id="A0AAE0DC53"/>
<keyword evidence="1" id="KW-0732">Signal</keyword>
<gene>
    <name evidence="2" type="ORF">CKAH01_14692</name>
</gene>
<evidence type="ECO:0000313" key="2">
    <source>
        <dbReference type="EMBL" id="KAK2770504.1"/>
    </source>
</evidence>